<keyword evidence="4" id="KW-0418">Kinase</keyword>
<dbReference type="InterPro" id="IPR011009">
    <property type="entry name" value="Kinase-like_dom_sf"/>
</dbReference>
<evidence type="ECO:0000256" key="4">
    <source>
        <dbReference type="ARBA" id="ARBA00022777"/>
    </source>
</evidence>
<evidence type="ECO:0000259" key="12">
    <source>
        <dbReference type="PROSITE" id="PS50011"/>
    </source>
</evidence>
<feature type="compositionally biased region" description="Polar residues" evidence="11">
    <location>
        <begin position="87"/>
        <end position="101"/>
    </location>
</feature>
<dbReference type="Gene3D" id="1.10.510.10">
    <property type="entry name" value="Transferase(Phosphotransferase) domain 1"/>
    <property type="match status" value="1"/>
</dbReference>
<comment type="similarity">
    <text evidence="10">Belongs to the protein kinase superfamily.</text>
</comment>
<gene>
    <name evidence="13" type="ORF">SeMB42_g07187</name>
</gene>
<evidence type="ECO:0000256" key="6">
    <source>
        <dbReference type="PIRSR" id="PIRSR630616-1"/>
    </source>
</evidence>
<proteinExistence type="inferred from homology"/>
<dbReference type="SUPFAM" id="SSF56112">
    <property type="entry name" value="Protein kinase-like (PK-like)"/>
    <property type="match status" value="1"/>
</dbReference>
<dbReference type="STRING" id="286115.A0A507C6Z8"/>
<keyword evidence="5 7" id="KW-0067">ATP-binding</keyword>
<evidence type="ECO:0000256" key="8">
    <source>
        <dbReference type="PIRSR" id="PIRSR630616-3"/>
    </source>
</evidence>
<dbReference type="SMART" id="SM00220">
    <property type="entry name" value="S_TKc"/>
    <property type="match status" value="1"/>
</dbReference>
<keyword evidence="3 7" id="KW-0547">Nucleotide-binding</keyword>
<reference evidence="13 14" key="1">
    <citation type="journal article" date="2019" name="Sci. Rep.">
        <title>Comparative genomics of chytrid fungi reveal insights into the obligate biotrophic and pathogenic lifestyle of Synchytrium endobioticum.</title>
        <authorList>
            <person name="van de Vossenberg B.T.L.H."/>
            <person name="Warris S."/>
            <person name="Nguyen H.D.T."/>
            <person name="van Gent-Pelzer M.P.E."/>
            <person name="Joly D.L."/>
            <person name="van de Geest H.C."/>
            <person name="Bonants P.J.M."/>
            <person name="Smith D.S."/>
            <person name="Levesque C.A."/>
            <person name="van der Lee T.A.J."/>
        </authorList>
    </citation>
    <scope>NUCLEOTIDE SEQUENCE [LARGE SCALE GENOMIC DNA]</scope>
    <source>
        <strain evidence="13 14">MB42</strain>
    </source>
</reference>
<dbReference type="GO" id="GO:0005524">
    <property type="term" value="F:ATP binding"/>
    <property type="evidence" value="ECO:0007669"/>
    <property type="project" value="UniProtKB-UniRule"/>
</dbReference>
<evidence type="ECO:0000256" key="7">
    <source>
        <dbReference type="PIRSR" id="PIRSR630616-2"/>
    </source>
</evidence>
<evidence type="ECO:0000256" key="2">
    <source>
        <dbReference type="ARBA" id="ARBA00022679"/>
    </source>
</evidence>
<evidence type="ECO:0000256" key="9">
    <source>
        <dbReference type="PROSITE-ProRule" id="PRU10141"/>
    </source>
</evidence>
<dbReference type="PROSITE" id="PS00108">
    <property type="entry name" value="PROTEIN_KINASE_ST"/>
    <property type="match status" value="1"/>
</dbReference>
<sequence>MSMYSKMVVLAFRHSANEACLHQDHRLRIPPAAASLHTTQYETDLEPASPRAKSAHTRLLKPPTPTGPSTPSKDPPPSAFQAPDSYRPSNQTRQNNSTSANHHIVPHAATAADGVISEPTDMRPVYTYSEDGRQLGPYKIERMLGQGAFGHVMLGVDTRTSRKVALKMMDKDMLTESERVQVCVQREIEICTTVKHPHIVRCIQTFETSSQLVLVLEYIAGGDLFDYIVQGKCTVEDARDIFYELTSAVAYLHSRRICHRDLKLENVLLDTQKHVHIADFGLATFFDPETPLTARLGSEDYSSPEIIQGLPYNPVCTDSWALGVILYTMLAKELPFQPGPNGDVKPMYHRIARGEYRWPKHVNVPDDAKDLVKGLLQSNPKRRMTASDCLTHAWLSECRSRKGSLNGTGMKYDGSSTISAVTSNYSYNIQKLPTPEAEDIHRAIRRPSISIPVLGSYRNIHSAPPSLGEAGSDFLNGSLL</sequence>
<dbReference type="Pfam" id="PF00069">
    <property type="entry name" value="Pkinase"/>
    <property type="match status" value="1"/>
</dbReference>
<protein>
    <recommendedName>
        <fullName evidence="12">Protein kinase domain-containing protein</fullName>
    </recommendedName>
</protein>
<evidence type="ECO:0000313" key="14">
    <source>
        <dbReference type="Proteomes" id="UP000317494"/>
    </source>
</evidence>
<feature type="cross-link" description="Glycyl lysine isopeptide (Lys-Gly) (interchain with G-Cter in SUMO2)" evidence="8">
    <location>
        <position position="263"/>
    </location>
</feature>
<feature type="binding site" evidence="7">
    <location>
        <begin position="265"/>
        <end position="266"/>
    </location>
    <ligand>
        <name>ATP</name>
        <dbReference type="ChEBI" id="CHEBI:30616"/>
    </ligand>
</feature>
<evidence type="ECO:0000256" key="11">
    <source>
        <dbReference type="SAM" id="MobiDB-lite"/>
    </source>
</evidence>
<dbReference type="VEuPathDB" id="FungiDB:SeMB42_g07187"/>
<evidence type="ECO:0000313" key="13">
    <source>
        <dbReference type="EMBL" id="TPX35392.1"/>
    </source>
</evidence>
<name>A0A507C6Z8_9FUNG</name>
<dbReference type="AlphaFoldDB" id="A0A507C6Z8"/>
<dbReference type="EMBL" id="QEAN01000473">
    <property type="protein sequence ID" value="TPX35392.1"/>
    <property type="molecule type" value="Genomic_DNA"/>
</dbReference>
<feature type="region of interest" description="Disordered" evidence="11">
    <location>
        <begin position="42"/>
        <end position="103"/>
    </location>
</feature>
<evidence type="ECO:0000256" key="1">
    <source>
        <dbReference type="ARBA" id="ARBA00022527"/>
    </source>
</evidence>
<keyword evidence="2" id="KW-0808">Transferase</keyword>
<dbReference type="InterPro" id="IPR008271">
    <property type="entry name" value="Ser/Thr_kinase_AS"/>
</dbReference>
<dbReference type="PROSITE" id="PS50011">
    <property type="entry name" value="PROTEIN_KINASE_DOM"/>
    <property type="match status" value="1"/>
</dbReference>
<dbReference type="FunFam" id="3.30.200.20:FF:000042">
    <property type="entry name" value="Aurora kinase A"/>
    <property type="match status" value="1"/>
</dbReference>
<feature type="active site" description="Proton acceptor" evidence="6">
    <location>
        <position position="261"/>
    </location>
</feature>
<keyword evidence="14" id="KW-1185">Reference proteome</keyword>
<dbReference type="PROSITE" id="PS00107">
    <property type="entry name" value="PROTEIN_KINASE_ATP"/>
    <property type="match status" value="1"/>
</dbReference>
<comment type="caution">
    <text evidence="13">The sequence shown here is derived from an EMBL/GenBank/DDBJ whole genome shotgun (WGS) entry which is preliminary data.</text>
</comment>
<dbReference type="Proteomes" id="UP000317494">
    <property type="component" value="Unassembled WGS sequence"/>
</dbReference>
<accession>A0A507C6Z8</accession>
<dbReference type="InterPro" id="IPR017441">
    <property type="entry name" value="Protein_kinase_ATP_BS"/>
</dbReference>
<dbReference type="InterPro" id="IPR000719">
    <property type="entry name" value="Prot_kinase_dom"/>
</dbReference>
<feature type="binding site" evidence="7">
    <location>
        <position position="279"/>
    </location>
    <ligand>
        <name>ATP</name>
        <dbReference type="ChEBI" id="CHEBI:30616"/>
    </ligand>
</feature>
<feature type="binding site" evidence="7 9">
    <location>
        <position position="167"/>
    </location>
    <ligand>
        <name>ATP</name>
        <dbReference type="ChEBI" id="CHEBI:30616"/>
    </ligand>
</feature>
<organism evidence="13 14">
    <name type="scientific">Synchytrium endobioticum</name>
    <dbReference type="NCBI Taxonomy" id="286115"/>
    <lineage>
        <taxon>Eukaryota</taxon>
        <taxon>Fungi</taxon>
        <taxon>Fungi incertae sedis</taxon>
        <taxon>Chytridiomycota</taxon>
        <taxon>Chytridiomycota incertae sedis</taxon>
        <taxon>Chytridiomycetes</taxon>
        <taxon>Synchytriales</taxon>
        <taxon>Synchytriaceae</taxon>
        <taxon>Synchytrium</taxon>
    </lineage>
</organism>
<dbReference type="GO" id="GO:0004674">
    <property type="term" value="F:protein serine/threonine kinase activity"/>
    <property type="evidence" value="ECO:0007669"/>
    <property type="project" value="UniProtKB-KW"/>
</dbReference>
<dbReference type="InterPro" id="IPR030616">
    <property type="entry name" value="Aur-like"/>
</dbReference>
<feature type="domain" description="Protein kinase" evidence="12">
    <location>
        <begin position="138"/>
        <end position="395"/>
    </location>
</feature>
<dbReference type="FunFam" id="1.10.510.10:FF:000571">
    <property type="entry name" value="Maternal embryonic leucine zipper kinase"/>
    <property type="match status" value="1"/>
</dbReference>
<evidence type="ECO:0000256" key="5">
    <source>
        <dbReference type="ARBA" id="ARBA00022840"/>
    </source>
</evidence>
<evidence type="ECO:0000256" key="10">
    <source>
        <dbReference type="RuleBase" id="RU000304"/>
    </source>
</evidence>
<keyword evidence="1 10" id="KW-0723">Serine/threonine-protein kinase</keyword>
<feature type="compositionally biased region" description="Pro residues" evidence="11">
    <location>
        <begin position="62"/>
        <end position="78"/>
    </location>
</feature>
<dbReference type="PANTHER" id="PTHR24350">
    <property type="entry name" value="SERINE/THREONINE-PROTEIN KINASE IAL-RELATED"/>
    <property type="match status" value="1"/>
</dbReference>
<evidence type="ECO:0000256" key="3">
    <source>
        <dbReference type="ARBA" id="ARBA00022741"/>
    </source>
</evidence>